<dbReference type="GO" id="GO:0006508">
    <property type="term" value="P:proteolysis"/>
    <property type="evidence" value="ECO:0007669"/>
    <property type="project" value="UniProtKB-KW"/>
</dbReference>
<dbReference type="SMART" id="SM00343">
    <property type="entry name" value="ZnF_C2HC"/>
    <property type="match status" value="1"/>
</dbReference>
<feature type="region of interest" description="Disordered" evidence="6">
    <location>
        <begin position="460"/>
        <end position="535"/>
    </location>
</feature>
<accession>A0A6L2NZK8</accession>
<dbReference type="PANTHER" id="PTHR42648">
    <property type="entry name" value="TRANSPOSASE, PUTATIVE-RELATED"/>
    <property type="match status" value="1"/>
</dbReference>
<dbReference type="GO" id="GO:0008233">
    <property type="term" value="F:peptidase activity"/>
    <property type="evidence" value="ECO:0007669"/>
    <property type="project" value="UniProtKB-KW"/>
</dbReference>
<evidence type="ECO:0000313" key="9">
    <source>
        <dbReference type="EMBL" id="GEU90034.1"/>
    </source>
</evidence>
<dbReference type="InterPro" id="IPR012337">
    <property type="entry name" value="RNaseH-like_sf"/>
</dbReference>
<dbReference type="InterPro" id="IPR036875">
    <property type="entry name" value="Znf_CCHC_sf"/>
</dbReference>
<evidence type="ECO:0000256" key="3">
    <source>
        <dbReference type="ARBA" id="ARBA00022801"/>
    </source>
</evidence>
<dbReference type="SUPFAM" id="SSF57756">
    <property type="entry name" value="Retrovirus zinc finger-like domains"/>
    <property type="match status" value="1"/>
</dbReference>
<protein>
    <submittedName>
        <fullName evidence="9">Uncharacterized protein</fullName>
    </submittedName>
</protein>
<feature type="domain" description="CCHC-type" evidence="7">
    <location>
        <begin position="196"/>
        <end position="210"/>
    </location>
</feature>
<gene>
    <name evidence="9" type="ORF">Tci_062012</name>
</gene>
<dbReference type="Pfam" id="PF25597">
    <property type="entry name" value="SH3_retrovirus"/>
    <property type="match status" value="2"/>
</dbReference>
<feature type="region of interest" description="Disordered" evidence="6">
    <location>
        <begin position="596"/>
        <end position="624"/>
    </location>
</feature>
<dbReference type="InterPro" id="IPR057670">
    <property type="entry name" value="SH3_retrovirus"/>
</dbReference>
<proteinExistence type="predicted"/>
<dbReference type="InterPro" id="IPR054722">
    <property type="entry name" value="PolX-like_BBD"/>
</dbReference>
<feature type="compositionally biased region" description="Polar residues" evidence="6">
    <location>
        <begin position="1570"/>
        <end position="1587"/>
    </location>
</feature>
<dbReference type="InterPro" id="IPR001584">
    <property type="entry name" value="Integrase_cat-core"/>
</dbReference>
<dbReference type="Pfam" id="PF22936">
    <property type="entry name" value="Pol_BBD"/>
    <property type="match status" value="1"/>
</dbReference>
<dbReference type="Pfam" id="PF00098">
    <property type="entry name" value="zf-CCHC"/>
    <property type="match status" value="1"/>
</dbReference>
<feature type="region of interest" description="Disordered" evidence="6">
    <location>
        <begin position="1099"/>
        <end position="1127"/>
    </location>
</feature>
<comment type="caution">
    <text evidence="9">The sequence shown here is derived from an EMBL/GenBank/DDBJ whole genome shotgun (WGS) entry which is preliminary data.</text>
</comment>
<feature type="domain" description="Integrase catalytic" evidence="8">
    <location>
        <begin position="853"/>
        <end position="961"/>
    </location>
</feature>
<evidence type="ECO:0000256" key="2">
    <source>
        <dbReference type="ARBA" id="ARBA00022723"/>
    </source>
</evidence>
<evidence type="ECO:0000256" key="4">
    <source>
        <dbReference type="PROSITE-ProRule" id="PRU00047"/>
    </source>
</evidence>
<evidence type="ECO:0000256" key="6">
    <source>
        <dbReference type="SAM" id="MobiDB-lite"/>
    </source>
</evidence>
<dbReference type="PANTHER" id="PTHR42648:SF32">
    <property type="entry name" value="RIBONUCLEASE H-LIKE DOMAIN, GAG-PRE-INTEGRASE DOMAIN PROTEIN-RELATED"/>
    <property type="match status" value="1"/>
</dbReference>
<organism evidence="9">
    <name type="scientific">Tanacetum cinerariifolium</name>
    <name type="common">Dalmatian daisy</name>
    <name type="synonym">Chrysanthemum cinerariifolium</name>
    <dbReference type="NCBI Taxonomy" id="118510"/>
    <lineage>
        <taxon>Eukaryota</taxon>
        <taxon>Viridiplantae</taxon>
        <taxon>Streptophyta</taxon>
        <taxon>Embryophyta</taxon>
        <taxon>Tracheophyta</taxon>
        <taxon>Spermatophyta</taxon>
        <taxon>Magnoliopsida</taxon>
        <taxon>eudicotyledons</taxon>
        <taxon>Gunneridae</taxon>
        <taxon>Pentapetalae</taxon>
        <taxon>asterids</taxon>
        <taxon>campanulids</taxon>
        <taxon>Asterales</taxon>
        <taxon>Asteraceae</taxon>
        <taxon>Asteroideae</taxon>
        <taxon>Anthemideae</taxon>
        <taxon>Anthemidinae</taxon>
        <taxon>Tanacetum</taxon>
    </lineage>
</organism>
<dbReference type="InterPro" id="IPR001878">
    <property type="entry name" value="Znf_CCHC"/>
</dbReference>
<dbReference type="GO" id="GO:0008270">
    <property type="term" value="F:zinc ion binding"/>
    <property type="evidence" value="ECO:0007669"/>
    <property type="project" value="UniProtKB-KW"/>
</dbReference>
<keyword evidence="1" id="KW-0645">Protease</keyword>
<feature type="region of interest" description="Disordered" evidence="6">
    <location>
        <begin position="1557"/>
        <end position="1587"/>
    </location>
</feature>
<evidence type="ECO:0000256" key="5">
    <source>
        <dbReference type="SAM" id="Coils"/>
    </source>
</evidence>
<evidence type="ECO:0000256" key="1">
    <source>
        <dbReference type="ARBA" id="ARBA00022670"/>
    </source>
</evidence>
<sequence>MYKAFPLPTIEFPLAEEVPTASEESFHCQKKREATAMKIALLLKSRRNCQSKLNDSYANAETTDTTSDGTSKENGRTITVTADDMKKRKNDVKARTTLLLGNEATKKTKKNLLKQQYGNFKAEGTKTLEQTFNRLGSQIKFEDINQIDEDDTKEMDIKWNMALLSMRADKFWKKTGKKISIKGTDVVGFDKSKVECFNCYKMGHFARECRVPRSQDRGRRDNYRQGSKVKEQAPKALMAIDGVGWDWSYMVNDEENRALVAEKEAPIEFALMANTSVESKVFNNSLCSKDCKKNTDSLNSKITDLTDKLFDAKNMIYHYKLGLAQVESKLVEHREREIKYCEKIRGLKLEVEFKTNSLECLAKKLETLKKEKERLDSKLAGFQTASKDLDSLLKSQRLDKNKEGLGYTVDDTVTDYSRPAPTVEIFPDDAQNRNPFVTKIEASPSTISPKSFIKFVKANDSPTTSKTDKAKTAKKLPVKYAEQYRKPTKKPNKKGEKGTSRSQNNTHKSFTPRPDVHKPYRPTMRTMRSNMNGARTNRTSFNKQAHSYTNRPFQITSVVKSQYKALWVPTFNRKISPVNRKLSTVSRKFSTVNRKFPTTNKKFPTGGTKSSTADIGKKGKAGSSQNNFDDKGYWDSGCSRHIIGNISYLSDYEPFNRGYVSFGQGGCKISGKGTIKTGKLEFKNVYFVKDLKYNLFSVSQICDNINNVLFTDSECIVLGRNFKLSDDDNVFLRNPRQHNMYSINLNNIVPHKDLTCLVAKASADKCMLWHRRLGHLNFKPINKLVRHNLVRGLPTKCFENDHTYTNCLKRKQHKASCKSKVVNSVSKPLYTLHMDLFGPTSVSSISHKWYCLVVTDDFSRFTWTFFLKTKDETSGILRKFITEIENLKDLKVKIIRTPQQNGVAERRNRTLIETARTMLVDAKVPVTFWAKAVNTSCYVQNRVLVNKSQNKTPYKLFNGRTHAIGFLEPFGCHVMILNTLDNLGKFEEKGNKGYFIGYSMSSKAFRVFNKRTRKVEENLHVEFLENKASEKGAGPNWLFDIDSLTKYMNYVPVDTGTNSTNLSGIKDAASQEEKKDVSSLRYIALPNWVHDALLESSLSKPQDDCSTNVPESNGNSNPTATSTNPPADQLETLTVETPIPTVSSPVLTACFTDSPEPSSNARVISKRVANQVETPSLDNILTLANRFEDILGVTTNSDEPNGVEADVSNMETTITASPTPILRIHKDHPKSQIISPVDTPIQTKNKSKENIWTLVDYPKGVRPIGTKWVLKNKKDKRGIVIKNKAMLVAQGHMQEEGIDYDEVFAPIPPGFQDPEFPAKAYKVEKAMYGLHQAPRAWYDHDLSFQQKGIKREFSNARNPQQNVVAEKRNMTLIEVARTMLADAKLPFTFWAEAVNTACYVQYRVLVNKSQNKTPHELFNGRTPAIGFLKPFGFHVMILNTLDNLRKFKAKEDECYFIGYSMSSKAFRVFNKRTRRVEENLHVEFLENKAIEKGAGPNWLFDIDCLTKSMNYVPVDAGINSTNLLGTKDAARQEVKNDVSSLRYIALPNWVHDALLESSSSKPQDDCSTDVPESSGNFNPTATLTNPPADQLETLTVETPIPAVSSPVLTACFTDSLKPSSDARLISKRVTNHVESPSLDNILTLANRFKDILGVTTTSNESNGVEADISNIETTIIASPTPTLRIYKDHPKIEPKKISDALQDLSWVEAMQEELLQFKIQNVPRAWYGTLSKYLLTNGFQSGTINQTLFIRREFEALMHEKFQMSAMGELNFFLGLQVLQKEDGIFLSQDKHQVTPKECHLHAVKRIFRYLKGHPKLRLWYPKESPFDLVAYSDSDYSGATQDRKSTTRGCHFLGRRLILWQCKKQTIMATSTTEAEYVAAASCYRQVLWIQNQLLNYG</sequence>
<evidence type="ECO:0000259" key="7">
    <source>
        <dbReference type="PROSITE" id="PS50158"/>
    </source>
</evidence>
<keyword evidence="4" id="KW-0862">Zinc</keyword>
<feature type="coiled-coil region" evidence="5">
    <location>
        <begin position="351"/>
        <end position="385"/>
    </location>
</feature>
<dbReference type="EMBL" id="BKCJ010010093">
    <property type="protein sequence ID" value="GEU90034.1"/>
    <property type="molecule type" value="Genomic_DNA"/>
</dbReference>
<keyword evidence="3" id="KW-0378">Hydrolase</keyword>
<dbReference type="PROSITE" id="PS50158">
    <property type="entry name" value="ZF_CCHC"/>
    <property type="match status" value="1"/>
</dbReference>
<feature type="compositionally biased region" description="Polar residues" evidence="6">
    <location>
        <begin position="596"/>
        <end position="613"/>
    </location>
</feature>
<dbReference type="Pfam" id="PF07727">
    <property type="entry name" value="RVT_2"/>
    <property type="match status" value="1"/>
</dbReference>
<dbReference type="GO" id="GO:0015074">
    <property type="term" value="P:DNA integration"/>
    <property type="evidence" value="ECO:0007669"/>
    <property type="project" value="InterPro"/>
</dbReference>
<dbReference type="PROSITE" id="PS50994">
    <property type="entry name" value="INTEGRASE"/>
    <property type="match status" value="1"/>
</dbReference>
<feature type="compositionally biased region" description="Polar residues" evidence="6">
    <location>
        <begin position="526"/>
        <end position="535"/>
    </location>
</feature>
<dbReference type="InterPro" id="IPR013103">
    <property type="entry name" value="RVT_2"/>
</dbReference>
<dbReference type="GO" id="GO:0003676">
    <property type="term" value="F:nucleic acid binding"/>
    <property type="evidence" value="ECO:0007669"/>
    <property type="project" value="InterPro"/>
</dbReference>
<dbReference type="CDD" id="cd09272">
    <property type="entry name" value="RNase_HI_RT_Ty1"/>
    <property type="match status" value="1"/>
</dbReference>
<name>A0A6L2NZK8_TANCI</name>
<dbReference type="SUPFAM" id="SSF53098">
    <property type="entry name" value="Ribonuclease H-like"/>
    <property type="match status" value="2"/>
</dbReference>
<keyword evidence="5" id="KW-0175">Coiled coil</keyword>
<dbReference type="Pfam" id="PF13976">
    <property type="entry name" value="gag_pre-integrs"/>
    <property type="match status" value="1"/>
</dbReference>
<feature type="compositionally biased region" description="Polar residues" evidence="6">
    <location>
        <begin position="500"/>
        <end position="509"/>
    </location>
</feature>
<evidence type="ECO:0000259" key="8">
    <source>
        <dbReference type="PROSITE" id="PS50994"/>
    </source>
</evidence>
<reference evidence="9" key="1">
    <citation type="journal article" date="2019" name="Sci. Rep.">
        <title>Draft genome of Tanacetum cinerariifolium, the natural source of mosquito coil.</title>
        <authorList>
            <person name="Yamashiro T."/>
            <person name="Shiraishi A."/>
            <person name="Satake H."/>
            <person name="Nakayama K."/>
        </authorList>
    </citation>
    <scope>NUCLEOTIDE SEQUENCE</scope>
</reference>
<dbReference type="Gene3D" id="3.30.420.10">
    <property type="entry name" value="Ribonuclease H-like superfamily/Ribonuclease H"/>
    <property type="match status" value="3"/>
</dbReference>
<dbReference type="Gene3D" id="4.10.60.10">
    <property type="entry name" value="Zinc finger, CCHC-type"/>
    <property type="match status" value="1"/>
</dbReference>
<dbReference type="InterPro" id="IPR039537">
    <property type="entry name" value="Retrotran_Ty1/copia-like"/>
</dbReference>
<dbReference type="InterPro" id="IPR036397">
    <property type="entry name" value="RNaseH_sf"/>
</dbReference>
<keyword evidence="4" id="KW-0863">Zinc-finger</keyword>
<keyword evidence="2" id="KW-0479">Metal-binding</keyword>
<dbReference type="InterPro" id="IPR025724">
    <property type="entry name" value="GAG-pre-integrase_dom"/>
</dbReference>